<comment type="pathway">
    <text evidence="2">Purine metabolism; ppGpp biosynthesis; ppGpp from GDP: step 1/1.</text>
</comment>
<dbReference type="CDD" id="cd01668">
    <property type="entry name" value="TGS_RSH"/>
    <property type="match status" value="1"/>
</dbReference>
<dbReference type="NCBIfam" id="TIGR00691">
    <property type="entry name" value="spoT_relA"/>
    <property type="match status" value="1"/>
</dbReference>
<feature type="domain" description="HD" evidence="7">
    <location>
        <begin position="61"/>
        <end position="160"/>
    </location>
</feature>
<dbReference type="SMART" id="SM00954">
    <property type="entry name" value="RelA_SpoT"/>
    <property type="match status" value="1"/>
</dbReference>
<dbReference type="PANTHER" id="PTHR21262:SF36">
    <property type="entry name" value="BIFUNCTIONAL (P)PPGPP SYNTHASE_HYDROLASE SPOT"/>
    <property type="match status" value="1"/>
</dbReference>
<dbReference type="FunFam" id="1.10.3210.10:FF:000001">
    <property type="entry name" value="GTP pyrophosphokinase RelA"/>
    <property type="match status" value="1"/>
</dbReference>
<dbReference type="InterPro" id="IPR004095">
    <property type="entry name" value="TGS"/>
</dbReference>
<feature type="domain" description="TGS" evidence="8">
    <location>
        <begin position="402"/>
        <end position="463"/>
    </location>
</feature>
<dbReference type="GO" id="GO:0015949">
    <property type="term" value="P:nucleobase-containing small molecule interconversion"/>
    <property type="evidence" value="ECO:0007669"/>
    <property type="project" value="UniProtKB-ARBA"/>
</dbReference>
<evidence type="ECO:0000256" key="2">
    <source>
        <dbReference type="ARBA" id="ARBA00024329"/>
    </source>
</evidence>
<dbReference type="EMBL" id="QEQK01000012">
    <property type="protein sequence ID" value="PWN55213.1"/>
    <property type="molecule type" value="Genomic_DNA"/>
</dbReference>
<dbReference type="Pfam" id="PF04607">
    <property type="entry name" value="RelA_SpoT"/>
    <property type="match status" value="1"/>
</dbReference>
<dbReference type="Gene3D" id="3.30.70.260">
    <property type="match status" value="1"/>
</dbReference>
<proteinExistence type="inferred from homology"/>
<accession>A0A383XRF9</accession>
<dbReference type="InterPro" id="IPR003607">
    <property type="entry name" value="HD/PDEase_dom"/>
</dbReference>
<dbReference type="FunFam" id="3.30.460.10:FF:000001">
    <property type="entry name" value="GTP pyrophosphokinase RelA"/>
    <property type="match status" value="1"/>
</dbReference>
<keyword evidence="1" id="KW-0378">Hydrolase</keyword>
<sequence length="718" mass="80671">MLGRLNNAIRNQRISRAFGIDALSEVLETYLPQAQVNEVRKAYHFGAERHEGQFRKSGEAYIYHPLAVARILAEMHLDHTTLMAAILHDVVEDTDVTLDDVTERFGRDVAALVDGVSKLDRAQFQTKAEVQAESFRKLLLAMTQDIRVILVKLADRLHNMRTLGSMPHAKRRKIARETLDIYAPIAQRLGIHTMRVELEDLGFANLYPNRYGVLERAVAEVSGNRRNLIREVEQTLSKALRDEGIGAAVVGRQKNLYSIYLKMRRKHLRFLDVMDLYGFRLVVKRVDDCYRALGVVHHVYKPIGELFNDFIATPKVNGYQSLHTTLVGPGGIKIEVQIRTRDMHHISESGIAAHWQYKLGSGGAKAPQVRAREWLTGLLEMDHAPGNSLEFLENVKIDLFPDEVYVFTPKGQIRRLPRGATPVDFAYSVHTELGNHCVATRVNHHLAPLSIQLRNGDTVEIIGARHARPNAAWLNFVKTAKARTSIRTYLKNLRDDEAVRLGRRLLERSLDELGLSARVLKGDSAERVMQAFELEDMEDLYASIGLGRRLAPLVARLFLKPDQQGGTPIEVAAPLAIQGTEGLIVEYGGCCHPIPGDPIRGHVSMGRGIVIHRVDCKSGIQQRKAAQHDWVSLSWASDVEGDFNVELRVQGPNQRGFLATVATEIAEAGSSIENVNMSDRSSGMADMRINIMVRDRIHLAQVMRALRRLDIVERVQRI</sequence>
<dbReference type="InterPro" id="IPR033655">
    <property type="entry name" value="TGS_RelA/SpoT"/>
</dbReference>
<comment type="catalytic activity">
    <reaction evidence="4">
        <text>guanosine 3',5'-bis(diphosphate) + H2O = GDP + diphosphate + H(+)</text>
        <dbReference type="Rhea" id="RHEA:14253"/>
        <dbReference type="ChEBI" id="CHEBI:15377"/>
        <dbReference type="ChEBI" id="CHEBI:15378"/>
        <dbReference type="ChEBI" id="CHEBI:33019"/>
        <dbReference type="ChEBI" id="CHEBI:58189"/>
        <dbReference type="ChEBI" id="CHEBI:77828"/>
        <dbReference type="EC" id="3.1.7.2"/>
    </reaction>
</comment>
<dbReference type="FunFam" id="3.10.20.30:FF:000002">
    <property type="entry name" value="GTP pyrophosphokinase (RelA/SpoT)"/>
    <property type="match status" value="1"/>
</dbReference>
<dbReference type="PANTHER" id="PTHR21262">
    <property type="entry name" value="GUANOSINE-3',5'-BIS DIPHOSPHATE 3'-PYROPHOSPHOHYDROLASE"/>
    <property type="match status" value="1"/>
</dbReference>
<name>A0A383XRF9_9GAMM</name>
<dbReference type="InterPro" id="IPR007685">
    <property type="entry name" value="RelA_SpoT"/>
</dbReference>
<evidence type="ECO:0000256" key="4">
    <source>
        <dbReference type="ARBA" id="ARBA00047968"/>
    </source>
</evidence>
<dbReference type="GO" id="GO:0015970">
    <property type="term" value="P:guanosine tetraphosphate biosynthetic process"/>
    <property type="evidence" value="ECO:0007669"/>
    <property type="project" value="UniProtKB-UniPathway"/>
</dbReference>
<evidence type="ECO:0000256" key="3">
    <source>
        <dbReference type="ARBA" id="ARBA00024387"/>
    </source>
</evidence>
<comment type="caution">
    <text evidence="9">The sequence shown here is derived from an EMBL/GenBank/DDBJ whole genome shotgun (WGS) entry which is preliminary data.</text>
</comment>
<dbReference type="InterPro" id="IPR012675">
    <property type="entry name" value="Beta-grasp_dom_sf"/>
</dbReference>
<dbReference type="Pfam" id="PF13291">
    <property type="entry name" value="ACT_4"/>
    <property type="match status" value="1"/>
</dbReference>
<evidence type="ECO:0000256" key="5">
    <source>
        <dbReference type="RuleBase" id="RU003847"/>
    </source>
</evidence>
<dbReference type="InterPro" id="IPR006674">
    <property type="entry name" value="HD_domain"/>
</dbReference>
<dbReference type="InterPro" id="IPR043519">
    <property type="entry name" value="NT_sf"/>
</dbReference>
<evidence type="ECO:0000313" key="10">
    <source>
        <dbReference type="Proteomes" id="UP000251800"/>
    </source>
</evidence>
<dbReference type="GO" id="GO:0008728">
    <property type="term" value="F:GTP diphosphokinase activity"/>
    <property type="evidence" value="ECO:0007669"/>
    <property type="project" value="TreeGrafter"/>
</dbReference>
<evidence type="ECO:0000259" key="7">
    <source>
        <dbReference type="PROSITE" id="PS51831"/>
    </source>
</evidence>
<dbReference type="SUPFAM" id="SSF81271">
    <property type="entry name" value="TGS-like"/>
    <property type="match status" value="1"/>
</dbReference>
<dbReference type="OrthoDB" id="9805041at2"/>
<dbReference type="GO" id="GO:0005886">
    <property type="term" value="C:plasma membrane"/>
    <property type="evidence" value="ECO:0007669"/>
    <property type="project" value="TreeGrafter"/>
</dbReference>
<dbReference type="SUPFAM" id="SSF81301">
    <property type="entry name" value="Nucleotidyltransferase"/>
    <property type="match status" value="1"/>
</dbReference>
<organism evidence="9 10">
    <name type="scientific">Abyssibacter profundi</name>
    <dbReference type="NCBI Taxonomy" id="2182787"/>
    <lineage>
        <taxon>Bacteria</taxon>
        <taxon>Pseudomonadati</taxon>
        <taxon>Pseudomonadota</taxon>
        <taxon>Gammaproteobacteria</taxon>
        <taxon>Chromatiales</taxon>
        <taxon>Oceanococcaceae</taxon>
        <taxon>Abyssibacter</taxon>
    </lineage>
</organism>
<dbReference type="UniPathway" id="UPA00908">
    <property type="reaction ID" value="UER00886"/>
</dbReference>
<dbReference type="Gene3D" id="1.10.3210.10">
    <property type="entry name" value="Hypothetical protein af1432"/>
    <property type="match status" value="1"/>
</dbReference>
<dbReference type="PROSITE" id="PS51880">
    <property type="entry name" value="TGS"/>
    <property type="match status" value="1"/>
</dbReference>
<keyword evidence="10" id="KW-1185">Reference proteome</keyword>
<comment type="similarity">
    <text evidence="5">Belongs to the relA/spoT family.</text>
</comment>
<dbReference type="Gene3D" id="3.10.20.30">
    <property type="match status" value="1"/>
</dbReference>
<dbReference type="SMART" id="SM00471">
    <property type="entry name" value="HDc"/>
    <property type="match status" value="1"/>
</dbReference>
<gene>
    <name evidence="9" type="ORF">DEH80_13390</name>
</gene>
<dbReference type="PROSITE" id="PS51831">
    <property type="entry name" value="HD"/>
    <property type="match status" value="1"/>
</dbReference>
<dbReference type="Pfam" id="PF02824">
    <property type="entry name" value="TGS"/>
    <property type="match status" value="1"/>
</dbReference>
<dbReference type="Pfam" id="PF19296">
    <property type="entry name" value="RelA_AH_RIS"/>
    <property type="match status" value="1"/>
</dbReference>
<evidence type="ECO:0000259" key="6">
    <source>
        <dbReference type="PROSITE" id="PS51671"/>
    </source>
</evidence>
<dbReference type="InterPro" id="IPR012676">
    <property type="entry name" value="TGS-like"/>
</dbReference>
<dbReference type="InterPro" id="IPR045600">
    <property type="entry name" value="RelA/SpoT_AH_RIS"/>
</dbReference>
<dbReference type="AlphaFoldDB" id="A0A383XRF9"/>
<dbReference type="CDD" id="cd00077">
    <property type="entry name" value="HDc"/>
    <property type="match status" value="1"/>
</dbReference>
<dbReference type="SUPFAM" id="SSF55021">
    <property type="entry name" value="ACT-like"/>
    <property type="match status" value="1"/>
</dbReference>
<dbReference type="CDD" id="cd05399">
    <property type="entry name" value="NT_Rel-Spo_like"/>
    <property type="match status" value="1"/>
</dbReference>
<dbReference type="InterPro" id="IPR004811">
    <property type="entry name" value="RelA/Spo_fam"/>
</dbReference>
<dbReference type="SUPFAM" id="SSF109604">
    <property type="entry name" value="HD-domain/PDEase-like"/>
    <property type="match status" value="1"/>
</dbReference>
<comment type="function">
    <text evidence="5">In eubacteria ppGpp (guanosine 3'-diphosphate 5'-diphosphate) is a mediator of the stringent response that coordinates a variety of cellular activities in response to changes in nutritional abundance.</text>
</comment>
<dbReference type="EC" id="3.1.7.2" evidence="3"/>
<dbReference type="Proteomes" id="UP000251800">
    <property type="component" value="Unassembled WGS sequence"/>
</dbReference>
<dbReference type="Gene3D" id="3.30.460.10">
    <property type="entry name" value="Beta Polymerase, domain 2"/>
    <property type="match status" value="1"/>
</dbReference>
<evidence type="ECO:0000256" key="1">
    <source>
        <dbReference type="ARBA" id="ARBA00022801"/>
    </source>
</evidence>
<evidence type="ECO:0000259" key="8">
    <source>
        <dbReference type="PROSITE" id="PS51880"/>
    </source>
</evidence>
<dbReference type="GO" id="GO:0008893">
    <property type="term" value="F:guanosine-3',5'-bis(diphosphate) 3'-diphosphatase activity"/>
    <property type="evidence" value="ECO:0007669"/>
    <property type="project" value="UniProtKB-EC"/>
</dbReference>
<dbReference type="Pfam" id="PF13328">
    <property type="entry name" value="HD_4"/>
    <property type="match status" value="1"/>
</dbReference>
<dbReference type="RefSeq" id="WP_109721017.1">
    <property type="nucleotide sequence ID" value="NZ_QEQK01000012.1"/>
</dbReference>
<dbReference type="InterPro" id="IPR045865">
    <property type="entry name" value="ACT-like_dom_sf"/>
</dbReference>
<protein>
    <recommendedName>
        <fullName evidence="3">guanosine-3',5'-bis(diphosphate) 3'-diphosphatase</fullName>
        <ecNumber evidence="3">3.1.7.2</ecNumber>
    </recommendedName>
</protein>
<dbReference type="InterPro" id="IPR002912">
    <property type="entry name" value="ACT_dom"/>
</dbReference>
<dbReference type="CDD" id="cd04876">
    <property type="entry name" value="ACT_RelA-SpoT"/>
    <property type="match status" value="1"/>
</dbReference>
<reference evidence="9 10" key="1">
    <citation type="submission" date="2018-05" db="EMBL/GenBank/DDBJ databases">
        <title>Abyssibacter profundi OUC007T gen. nov., sp. nov, a marine bacterium isolated from seawater of the Mariana Trench.</title>
        <authorList>
            <person name="Zhou S."/>
        </authorList>
    </citation>
    <scope>NUCLEOTIDE SEQUENCE [LARGE SCALE GENOMIC DNA]</scope>
    <source>
        <strain evidence="9 10">OUC007</strain>
    </source>
</reference>
<evidence type="ECO:0000313" key="9">
    <source>
        <dbReference type="EMBL" id="PWN55213.1"/>
    </source>
</evidence>
<dbReference type="GO" id="GO:0042594">
    <property type="term" value="P:response to starvation"/>
    <property type="evidence" value="ECO:0007669"/>
    <property type="project" value="TreeGrafter"/>
</dbReference>
<dbReference type="PROSITE" id="PS51671">
    <property type="entry name" value="ACT"/>
    <property type="match status" value="1"/>
</dbReference>
<feature type="domain" description="ACT" evidence="6">
    <location>
        <begin position="646"/>
        <end position="718"/>
    </location>
</feature>